<dbReference type="InterPro" id="IPR000014">
    <property type="entry name" value="PAS"/>
</dbReference>
<dbReference type="Pfam" id="PF08447">
    <property type="entry name" value="PAS_3"/>
    <property type="match status" value="1"/>
</dbReference>
<keyword evidence="4" id="KW-1133">Transmembrane helix</keyword>
<dbReference type="InterPro" id="IPR004089">
    <property type="entry name" value="MCPsignal_dom"/>
</dbReference>
<feature type="domain" description="PAS" evidence="6">
    <location>
        <begin position="20"/>
        <end position="59"/>
    </location>
</feature>
<evidence type="ECO:0000259" key="5">
    <source>
        <dbReference type="PROSITE" id="PS50111"/>
    </source>
</evidence>
<evidence type="ECO:0000256" key="1">
    <source>
        <dbReference type="ARBA" id="ARBA00004370"/>
    </source>
</evidence>
<comment type="subcellular location">
    <subcellularLocation>
        <location evidence="1">Membrane</location>
    </subcellularLocation>
</comment>
<evidence type="ECO:0000256" key="2">
    <source>
        <dbReference type="ARBA" id="ARBA00023224"/>
    </source>
</evidence>
<dbReference type="Pfam" id="PF00015">
    <property type="entry name" value="MCPsignal"/>
    <property type="match status" value="1"/>
</dbReference>
<dbReference type="InterPro" id="IPR035965">
    <property type="entry name" value="PAS-like_dom_sf"/>
</dbReference>
<keyword evidence="2 3" id="KW-0807">Transducer</keyword>
<dbReference type="PANTHER" id="PTHR32089:SF52">
    <property type="entry name" value="CHEMOTAXIS SIGNAL TRANSDUCTION SYSTEM METHYL ACCEPTING SENSORY TRANSDUCER WITH PAS SENSORY DOMAIN"/>
    <property type="match status" value="1"/>
</dbReference>
<dbReference type="Gene3D" id="3.30.450.20">
    <property type="entry name" value="PAS domain"/>
    <property type="match status" value="1"/>
</dbReference>
<evidence type="ECO:0000313" key="7">
    <source>
        <dbReference type="EMBL" id="MDW6094074.1"/>
    </source>
</evidence>
<dbReference type="SUPFAM" id="SSF55785">
    <property type="entry name" value="PYP-like sensor domain (PAS domain)"/>
    <property type="match status" value="1"/>
</dbReference>
<dbReference type="CDD" id="cd00130">
    <property type="entry name" value="PAS"/>
    <property type="match status" value="1"/>
</dbReference>
<keyword evidence="4" id="KW-0472">Membrane</keyword>
<dbReference type="RefSeq" id="WP_038184926.1">
    <property type="nucleotide sequence ID" value="NZ_AP024904.1"/>
</dbReference>
<name>A0ABU4IXE7_9VIBR</name>
<dbReference type="Proteomes" id="UP001279860">
    <property type="component" value="Unassembled WGS sequence"/>
</dbReference>
<gene>
    <name evidence="7" type="ORF">SBX64_16160</name>
</gene>
<evidence type="ECO:0000256" key="3">
    <source>
        <dbReference type="PROSITE-ProRule" id="PRU00284"/>
    </source>
</evidence>
<protein>
    <submittedName>
        <fullName evidence="7">PAS domain-containing methyl-accepting chemotaxis protein</fullName>
    </submittedName>
</protein>
<dbReference type="NCBIfam" id="TIGR00229">
    <property type="entry name" value="sensory_box"/>
    <property type="match status" value="1"/>
</dbReference>
<reference evidence="7 8" key="1">
    <citation type="submission" date="2023-11" db="EMBL/GenBank/DDBJ databases">
        <title>Plant-associative lifestyle of Vibrio porteresiae and its evolutionary dynamics.</title>
        <authorList>
            <person name="Rameshkumar N."/>
            <person name="Kirti K."/>
        </authorList>
    </citation>
    <scope>NUCLEOTIDE SEQUENCE [LARGE SCALE GENOMIC DNA]</scope>
    <source>
        <strain evidence="7 8">MSSRF7</strain>
    </source>
</reference>
<dbReference type="PANTHER" id="PTHR32089">
    <property type="entry name" value="METHYL-ACCEPTING CHEMOTAXIS PROTEIN MCPB"/>
    <property type="match status" value="1"/>
</dbReference>
<dbReference type="SMART" id="SM00283">
    <property type="entry name" value="MA"/>
    <property type="match status" value="1"/>
</dbReference>
<proteinExistence type="predicted"/>
<keyword evidence="4" id="KW-0812">Transmembrane</keyword>
<dbReference type="PROSITE" id="PS50112">
    <property type="entry name" value="PAS"/>
    <property type="match status" value="1"/>
</dbReference>
<evidence type="ECO:0000259" key="6">
    <source>
        <dbReference type="PROSITE" id="PS50112"/>
    </source>
</evidence>
<dbReference type="PROSITE" id="PS50111">
    <property type="entry name" value="CHEMOTAXIS_TRANSDUC_2"/>
    <property type="match status" value="1"/>
</dbReference>
<dbReference type="SMART" id="SM00091">
    <property type="entry name" value="PAS"/>
    <property type="match status" value="1"/>
</dbReference>
<dbReference type="EMBL" id="JAWRCP010000002">
    <property type="protein sequence ID" value="MDW6094074.1"/>
    <property type="molecule type" value="Genomic_DNA"/>
</dbReference>
<evidence type="ECO:0000256" key="4">
    <source>
        <dbReference type="SAM" id="Phobius"/>
    </source>
</evidence>
<dbReference type="InterPro" id="IPR013655">
    <property type="entry name" value="PAS_fold_3"/>
</dbReference>
<feature type="transmembrane region" description="Helical" evidence="4">
    <location>
        <begin position="146"/>
        <end position="164"/>
    </location>
</feature>
<feature type="domain" description="Methyl-accepting transducer" evidence="5">
    <location>
        <begin position="242"/>
        <end position="478"/>
    </location>
</feature>
<comment type="caution">
    <text evidence="7">The sequence shown here is derived from an EMBL/GenBank/DDBJ whole genome shotgun (WGS) entry which is preliminary data.</text>
</comment>
<keyword evidence="8" id="KW-1185">Reference proteome</keyword>
<accession>A0ABU4IXE7</accession>
<organism evidence="7 8">
    <name type="scientific">Vibrio rhizosphaerae</name>
    <dbReference type="NCBI Taxonomy" id="398736"/>
    <lineage>
        <taxon>Bacteria</taxon>
        <taxon>Pseudomonadati</taxon>
        <taxon>Pseudomonadota</taxon>
        <taxon>Gammaproteobacteria</taxon>
        <taxon>Vibrionales</taxon>
        <taxon>Vibrionaceae</taxon>
        <taxon>Vibrio</taxon>
    </lineage>
</organism>
<evidence type="ECO:0000313" key="8">
    <source>
        <dbReference type="Proteomes" id="UP001279860"/>
    </source>
</evidence>
<dbReference type="Gene3D" id="1.10.287.950">
    <property type="entry name" value="Methyl-accepting chemotaxis protein"/>
    <property type="match status" value="1"/>
</dbReference>
<sequence>MSQSKHHENEVTFEPDQLLVSATDLDSYITYVNDEFCKVSGYSATELIGQPHNMVRHPDMPKAAFKDMWTQLKQGRSWHGMVKNRCKDGRFYWVDAFVTPLYEGDKIIGYQSVRRCPRREHVQAAEMLYARVNRGKRSFSLRENQTVKQLFSIISALGLITAAFTFSGLLAATLLSLFILVFSYLYYDELVRLPKYLKQRQSVMDSPSRIVFGGSGLIGKLRYDIQFQDAKIKTILGRSADNGTYLITLSQKMKELSQHSLNSIEAETNELTHLASAATQVTQTIHDVNSNLSSTHDYVQQVKNECSQAVQTLHANGLSLGNLHQGIGEAAETLRKLTEDTNNISKVMEEIQGVADQTNLLALNAAIEAARAGEQGRGFAVVAGEVRNLASRTQNATLSIQQSVTDLQTSMHNWQKTMLNNQETADHCNQESQTVRHMMNAVQEQISILEEKSAQIAVAMEEQGTVIADMTQNMNDAQQHAVKNYKLVTQVSEYATQTDEQAISIAQLSSTFR</sequence>
<dbReference type="SUPFAM" id="SSF58104">
    <property type="entry name" value="Methyl-accepting chemotaxis protein (MCP) signaling domain"/>
    <property type="match status" value="1"/>
</dbReference>